<dbReference type="InterPro" id="IPR026898">
    <property type="entry name" value="PrsW"/>
</dbReference>
<protein>
    <recommendedName>
        <fullName evidence="5">Membrane proteinase PrsW, cleaves anti-sigma factor RsiW, M82 family</fullName>
    </recommendedName>
</protein>
<evidence type="ECO:0000256" key="1">
    <source>
        <dbReference type="SAM" id="MobiDB-lite"/>
    </source>
</evidence>
<dbReference type="STRING" id="515622.bpr_I1052"/>
<dbReference type="AlphaFoldDB" id="E0S1W9"/>
<dbReference type="PANTHER" id="PTHR36844:SF1">
    <property type="entry name" value="PROTEASE PRSW"/>
    <property type="match status" value="1"/>
</dbReference>
<feature type="transmembrane region" description="Helical" evidence="2">
    <location>
        <begin position="67"/>
        <end position="86"/>
    </location>
</feature>
<dbReference type="Pfam" id="PF13367">
    <property type="entry name" value="PrsW-protease"/>
    <property type="match status" value="1"/>
</dbReference>
<feature type="transmembrane region" description="Helical" evidence="2">
    <location>
        <begin position="199"/>
        <end position="219"/>
    </location>
</feature>
<evidence type="ECO:0000313" key="4">
    <source>
        <dbReference type="Proteomes" id="UP000001299"/>
    </source>
</evidence>
<reference evidence="3 4" key="1">
    <citation type="journal article" date="2010" name="PLoS ONE">
        <title>The glycobiome of the rumen bacterium Butyrivibrio proteoclasticus B316(T) highlights adaptation to a polysaccharide-rich environment.</title>
        <authorList>
            <person name="Kelly W.J."/>
            <person name="Leahy S.C."/>
            <person name="Altermann E."/>
            <person name="Yeoman C.J."/>
            <person name="Dunne J.C."/>
            <person name="Kong Z."/>
            <person name="Pacheco D.M."/>
            <person name="Li D."/>
            <person name="Noel S.J."/>
            <person name="Moon C.D."/>
            <person name="Cookson A.L."/>
            <person name="Attwood G.T."/>
        </authorList>
    </citation>
    <scope>NUCLEOTIDE SEQUENCE [LARGE SCALE GENOMIC DNA]</scope>
    <source>
        <strain evidence="4">ATCC 51982 / DSM 14932 / B316</strain>
    </source>
</reference>
<organism evidence="3 4">
    <name type="scientific">Butyrivibrio proteoclasticus (strain ATCC 51982 / DSM 14932 / B316)</name>
    <name type="common">Clostridium proteoclasticum</name>
    <dbReference type="NCBI Taxonomy" id="515622"/>
    <lineage>
        <taxon>Bacteria</taxon>
        <taxon>Bacillati</taxon>
        <taxon>Bacillota</taxon>
        <taxon>Clostridia</taxon>
        <taxon>Lachnospirales</taxon>
        <taxon>Lachnospiraceae</taxon>
        <taxon>Butyrivibrio</taxon>
    </lineage>
</organism>
<accession>E0S1W9</accession>
<dbReference type="EMBL" id="CP001810">
    <property type="protein sequence ID" value="ADL33794.1"/>
    <property type="molecule type" value="Genomic_DNA"/>
</dbReference>
<feature type="region of interest" description="Disordered" evidence="1">
    <location>
        <begin position="367"/>
        <end position="395"/>
    </location>
</feature>
<feature type="transmembrane region" description="Helical" evidence="2">
    <location>
        <begin position="6"/>
        <end position="21"/>
    </location>
</feature>
<evidence type="ECO:0000313" key="3">
    <source>
        <dbReference type="EMBL" id="ADL33794.1"/>
    </source>
</evidence>
<dbReference type="HOGENOM" id="CLU_656690_0_0_9"/>
<dbReference type="GO" id="GO:0008233">
    <property type="term" value="F:peptidase activity"/>
    <property type="evidence" value="ECO:0007669"/>
    <property type="project" value="InterPro"/>
</dbReference>
<keyword evidence="2" id="KW-1133">Transmembrane helix</keyword>
<dbReference type="eggNOG" id="COG2339">
    <property type="taxonomic scope" value="Bacteria"/>
</dbReference>
<dbReference type="Proteomes" id="UP000001299">
    <property type="component" value="Chromosome 1"/>
</dbReference>
<keyword evidence="2" id="KW-0812">Transmembrane</keyword>
<gene>
    <name evidence="3" type="ordered locus">bpr_I1052</name>
</gene>
<proteinExistence type="predicted"/>
<keyword evidence="4" id="KW-1185">Reference proteome</keyword>
<feature type="transmembrane region" description="Helical" evidence="2">
    <location>
        <begin position="33"/>
        <end position="55"/>
    </location>
</feature>
<evidence type="ECO:0008006" key="5">
    <source>
        <dbReference type="Google" id="ProtNLM"/>
    </source>
</evidence>
<keyword evidence="2" id="KW-0472">Membrane</keyword>
<feature type="compositionally biased region" description="Polar residues" evidence="1">
    <location>
        <begin position="376"/>
        <end position="387"/>
    </location>
</feature>
<evidence type="ECO:0000256" key="2">
    <source>
        <dbReference type="SAM" id="Phobius"/>
    </source>
</evidence>
<dbReference type="KEGG" id="bpb:bpr_I1052"/>
<feature type="transmembrane region" description="Helical" evidence="2">
    <location>
        <begin position="107"/>
        <end position="127"/>
    </location>
</feature>
<name>E0S1W9_BUTPB</name>
<sequence length="418" mass="45792">MKMVMIYLAILPAAVLMYFIYKADKVEKEPVELLVKIFLYGVVTTISAVILELLGDDILGFFLYEDSLPFIFLENFFVVALAEELGKYVVVKKVAWKHPAFNYTFDAVVYAVFASLGFAVLENILYLTDASITTAVMRGVLAVPGHAIDAVFMGSYFGAAKRCEALGDKNGMKTNLQKALIVPVGIHGFYDFCLSVSDYYPIAIVVFFVFEICITIYAIRKVKKLSASDTALFPTGYYPGATIAAQMYNQRAMGFEPMPVQPAMNFDPMTGQPLQPIAQPVQPAMNFDPMTGQPLQPVMQPVQPAMNFDPMTGKPLHPVEQPVQPVVQPAMNFDPMTGKPLHPAAQSAVQPVMQPIQPAMNFDPMTGEPLHPVAQPAQSAVQPSTPADNDAPAEPKEFVPVTPIQYDPVTGQPVVITE</sequence>
<dbReference type="eggNOG" id="COG3266">
    <property type="taxonomic scope" value="Bacteria"/>
</dbReference>
<dbReference type="PANTHER" id="PTHR36844">
    <property type="entry name" value="PROTEASE PRSW"/>
    <property type="match status" value="1"/>
</dbReference>